<gene>
    <name evidence="2" type="ORF">WISP_122527</name>
</gene>
<protein>
    <submittedName>
        <fullName evidence="2">Uncharacterized protein</fullName>
    </submittedName>
</protein>
<accession>A0ABQ9CX56</accession>
<dbReference type="Proteomes" id="UP001145742">
    <property type="component" value="Unassembled WGS sequence"/>
</dbReference>
<sequence>MHTWDTASGVLHPVLGSSVQERQGATGEDPVEATEMIRSLDHFSYEERLQKLGLFSLEKRRLRGDLINAYKYLKGSSDIFEEISWGVSANVNIHRYGELGLRLQGADNNQLK</sequence>
<evidence type="ECO:0000256" key="1">
    <source>
        <dbReference type="SAM" id="MobiDB-lite"/>
    </source>
</evidence>
<dbReference type="EMBL" id="WHWB01034563">
    <property type="protein sequence ID" value="KAJ7408157.1"/>
    <property type="molecule type" value="Genomic_DNA"/>
</dbReference>
<evidence type="ECO:0000313" key="2">
    <source>
        <dbReference type="EMBL" id="KAJ7408157.1"/>
    </source>
</evidence>
<reference evidence="2" key="1">
    <citation type="submission" date="2019-10" db="EMBL/GenBank/DDBJ databases">
        <authorList>
            <person name="Soares A.E.R."/>
            <person name="Aleixo A."/>
            <person name="Schneider P."/>
            <person name="Miyaki C.Y."/>
            <person name="Schneider M.P."/>
            <person name="Mello C."/>
            <person name="Vasconcelos A.T.R."/>
        </authorList>
    </citation>
    <scope>NUCLEOTIDE SEQUENCE</scope>
    <source>
        <tissue evidence="2">Muscle</tissue>
    </source>
</reference>
<feature type="region of interest" description="Disordered" evidence="1">
    <location>
        <begin position="1"/>
        <end position="30"/>
    </location>
</feature>
<organism evidence="2 3">
    <name type="scientific">Willisornis vidua</name>
    <name type="common">Xingu scale-backed antbird</name>
    <dbReference type="NCBI Taxonomy" id="1566151"/>
    <lineage>
        <taxon>Eukaryota</taxon>
        <taxon>Metazoa</taxon>
        <taxon>Chordata</taxon>
        <taxon>Craniata</taxon>
        <taxon>Vertebrata</taxon>
        <taxon>Euteleostomi</taxon>
        <taxon>Archelosauria</taxon>
        <taxon>Archosauria</taxon>
        <taxon>Dinosauria</taxon>
        <taxon>Saurischia</taxon>
        <taxon>Theropoda</taxon>
        <taxon>Coelurosauria</taxon>
        <taxon>Aves</taxon>
        <taxon>Neognathae</taxon>
        <taxon>Neoaves</taxon>
        <taxon>Telluraves</taxon>
        <taxon>Australaves</taxon>
        <taxon>Passeriformes</taxon>
        <taxon>Thamnophilidae</taxon>
        <taxon>Willisornis</taxon>
    </lineage>
</organism>
<evidence type="ECO:0000313" key="3">
    <source>
        <dbReference type="Proteomes" id="UP001145742"/>
    </source>
</evidence>
<comment type="caution">
    <text evidence="2">The sequence shown here is derived from an EMBL/GenBank/DDBJ whole genome shotgun (WGS) entry which is preliminary data.</text>
</comment>
<keyword evidence="3" id="KW-1185">Reference proteome</keyword>
<proteinExistence type="predicted"/>
<name>A0ABQ9CX56_9PASS</name>